<proteinExistence type="predicted"/>
<accession>A0A8J7LNK9</accession>
<evidence type="ECO:0000313" key="3">
    <source>
        <dbReference type="Proteomes" id="UP000610931"/>
    </source>
</evidence>
<dbReference type="AlphaFoldDB" id="A0A8J7LNK9"/>
<gene>
    <name evidence="2" type="ORF">JF259_08200</name>
</gene>
<feature type="chain" id="PRO_5035252998" evidence="1">
    <location>
        <begin position="31"/>
        <end position="253"/>
    </location>
</feature>
<evidence type="ECO:0000313" key="2">
    <source>
        <dbReference type="EMBL" id="MBJ6368068.1"/>
    </source>
</evidence>
<feature type="signal peptide" evidence="1">
    <location>
        <begin position="1"/>
        <end position="30"/>
    </location>
</feature>
<dbReference type="PROSITE" id="PS51257">
    <property type="entry name" value="PROKAR_LIPOPROTEIN"/>
    <property type="match status" value="1"/>
</dbReference>
<sequence>MRVKNNRCFIKAFCYGFCVLLILFSCQSKADNEAIFKSHFKSNDGNVTSIGAQYWSNSLQDWYISDNRLECLVSDDYRNIYLLSRRLNKQEGYLEMKVRLGFFNKDVSYLNNNWAGFSIGSKRKLNDDNDNTTLSDGINLGVCTNGTLFIGEPSPNHKNQDVLQVLDKGVDLKVNISFVEGSYIIDLSLSNIETGKILANISKKNVSQKLLSEGSLVLVSNFENTERNKVNRTKSVWFKDWEIKGTKLTRVEK</sequence>
<comment type="caution">
    <text evidence="2">The sequence shown here is derived from an EMBL/GenBank/DDBJ whole genome shotgun (WGS) entry which is preliminary data.</text>
</comment>
<reference evidence="2" key="1">
    <citation type="submission" date="2020-12" db="EMBL/GenBank/DDBJ databases">
        <title>Snuella sp. nov., isolated from sediment in Incheon.</title>
        <authorList>
            <person name="Kim W."/>
        </authorList>
    </citation>
    <scope>NUCLEOTIDE SEQUENCE</scope>
    <source>
        <strain evidence="2">CAU 1569</strain>
    </source>
</reference>
<dbReference type="RefSeq" id="WP_199114831.1">
    <property type="nucleotide sequence ID" value="NZ_JAELVQ010000008.1"/>
</dbReference>
<evidence type="ECO:0000256" key="1">
    <source>
        <dbReference type="SAM" id="SignalP"/>
    </source>
</evidence>
<dbReference type="Proteomes" id="UP000610931">
    <property type="component" value="Unassembled WGS sequence"/>
</dbReference>
<protein>
    <submittedName>
        <fullName evidence="2">Uncharacterized protein</fullName>
    </submittedName>
</protein>
<keyword evidence="1" id="KW-0732">Signal</keyword>
<dbReference type="EMBL" id="JAELVQ010000008">
    <property type="protein sequence ID" value="MBJ6368068.1"/>
    <property type="molecule type" value="Genomic_DNA"/>
</dbReference>
<keyword evidence="3" id="KW-1185">Reference proteome</keyword>
<organism evidence="2 3">
    <name type="scientific">Snuella sedimenti</name>
    <dbReference type="NCBI Taxonomy" id="2798802"/>
    <lineage>
        <taxon>Bacteria</taxon>
        <taxon>Pseudomonadati</taxon>
        <taxon>Bacteroidota</taxon>
        <taxon>Flavobacteriia</taxon>
        <taxon>Flavobacteriales</taxon>
        <taxon>Flavobacteriaceae</taxon>
        <taxon>Snuella</taxon>
    </lineage>
</organism>
<name>A0A8J7LNK9_9FLAO</name>